<keyword evidence="2" id="KW-0698">rRNA processing</keyword>
<evidence type="ECO:0000313" key="7">
    <source>
        <dbReference type="Proteomes" id="UP001324634"/>
    </source>
</evidence>
<gene>
    <name evidence="6" type="primary">rlmF</name>
    <name evidence="6" type="ORF">SOO65_08970</name>
</gene>
<evidence type="ECO:0000256" key="2">
    <source>
        <dbReference type="ARBA" id="ARBA00022552"/>
    </source>
</evidence>
<dbReference type="Proteomes" id="UP001324634">
    <property type="component" value="Chromosome"/>
</dbReference>
<evidence type="ECO:0000313" key="6">
    <source>
        <dbReference type="EMBL" id="WPU66880.1"/>
    </source>
</evidence>
<dbReference type="EMBL" id="CP139487">
    <property type="protein sequence ID" value="WPU66880.1"/>
    <property type="molecule type" value="Genomic_DNA"/>
</dbReference>
<dbReference type="InterPro" id="IPR010286">
    <property type="entry name" value="METTL16/RlmF"/>
</dbReference>
<dbReference type="InterPro" id="IPR029063">
    <property type="entry name" value="SAM-dependent_MTases_sf"/>
</dbReference>
<dbReference type="HAMAP" id="MF_01848">
    <property type="entry name" value="23SrRNA_methyltr_F"/>
    <property type="match status" value="1"/>
</dbReference>
<keyword evidence="3 6" id="KW-0489">Methyltransferase</keyword>
<protein>
    <submittedName>
        <fullName evidence="6">23S rRNA (Adenine(1618)-N(6))-methyltransferase RlmF</fullName>
        <ecNumber evidence="6">2.1.1.181</ecNumber>
    </submittedName>
</protein>
<evidence type="ECO:0000256" key="1">
    <source>
        <dbReference type="ARBA" id="ARBA00022490"/>
    </source>
</evidence>
<sequence>MHPRNRHQSRYDLEALKKSHPPLAPFIIKNKFGDESVDFANPDAVKTLNQAILKHFYQVDWDIPKNFLTPPIPGRADYIHFMADVIGTGPKKVLDIGVGANCVYPIIGNSEYGWEFVGSDINPEALKAAQQILNKNPNLKVELRLQKTSGIFKGIIGEKDFFNLTICNPPFHSSKEEAEAGTTRKWKNLGKHKAPVLNFGGTSSELWTKGGEIAFIKQMILESAEFKSQVEWFSTLVSKSENLQQIYRALEKVKIKNVQTIEMSQGQKKSRAVMWQF</sequence>
<proteinExistence type="inferred from homology"/>
<evidence type="ECO:0000256" key="3">
    <source>
        <dbReference type="ARBA" id="ARBA00022603"/>
    </source>
</evidence>
<reference evidence="6 7" key="1">
    <citation type="submission" date="2023-11" db="EMBL/GenBank/DDBJ databases">
        <title>Peredibacter starrii A3.12.</title>
        <authorList>
            <person name="Mitchell R.J."/>
        </authorList>
    </citation>
    <scope>NUCLEOTIDE SEQUENCE [LARGE SCALE GENOMIC DNA]</scope>
    <source>
        <strain evidence="6 7">A3.12</strain>
    </source>
</reference>
<dbReference type="Pfam" id="PF05971">
    <property type="entry name" value="Methyltransf_10"/>
    <property type="match status" value="1"/>
</dbReference>
<evidence type="ECO:0000256" key="5">
    <source>
        <dbReference type="ARBA" id="ARBA00022691"/>
    </source>
</evidence>
<name>A0AAX4HU17_9BACT</name>
<dbReference type="GO" id="GO:0005737">
    <property type="term" value="C:cytoplasm"/>
    <property type="evidence" value="ECO:0007669"/>
    <property type="project" value="InterPro"/>
</dbReference>
<accession>A0AAX4HU17</accession>
<dbReference type="EC" id="2.1.1.181" evidence="6"/>
<dbReference type="KEGG" id="psti:SOO65_08970"/>
<organism evidence="6 7">
    <name type="scientific">Peredibacter starrii</name>
    <dbReference type="NCBI Taxonomy" id="28202"/>
    <lineage>
        <taxon>Bacteria</taxon>
        <taxon>Pseudomonadati</taxon>
        <taxon>Bdellovibrionota</taxon>
        <taxon>Bacteriovoracia</taxon>
        <taxon>Bacteriovoracales</taxon>
        <taxon>Bacteriovoracaceae</taxon>
        <taxon>Peredibacter</taxon>
    </lineage>
</organism>
<keyword evidence="4 6" id="KW-0808">Transferase</keyword>
<dbReference type="GO" id="GO:0052907">
    <property type="term" value="F:23S rRNA (adenine(1618)-N(6))-methyltransferase activity"/>
    <property type="evidence" value="ECO:0007669"/>
    <property type="project" value="UniProtKB-EC"/>
</dbReference>
<dbReference type="AlphaFoldDB" id="A0AAX4HU17"/>
<dbReference type="InterPro" id="IPR016909">
    <property type="entry name" value="rRNA_lsu_MeTfrase_F"/>
</dbReference>
<keyword evidence="7" id="KW-1185">Reference proteome</keyword>
<evidence type="ECO:0000256" key="4">
    <source>
        <dbReference type="ARBA" id="ARBA00022679"/>
    </source>
</evidence>
<dbReference type="NCBIfam" id="NF008725">
    <property type="entry name" value="PRK11727.1"/>
    <property type="match status" value="1"/>
</dbReference>
<keyword evidence="5" id="KW-0949">S-adenosyl-L-methionine</keyword>
<dbReference type="PIRSF" id="PIRSF029038">
    <property type="entry name" value="Mtase_YbiN_prd"/>
    <property type="match status" value="1"/>
</dbReference>
<dbReference type="SUPFAM" id="SSF53335">
    <property type="entry name" value="S-adenosyl-L-methionine-dependent methyltransferases"/>
    <property type="match status" value="1"/>
</dbReference>
<dbReference type="PANTHER" id="PTHR13393">
    <property type="entry name" value="SAM-DEPENDENT METHYLTRANSFERASE"/>
    <property type="match status" value="1"/>
</dbReference>
<keyword evidence="1" id="KW-0963">Cytoplasm</keyword>
<dbReference type="Gene3D" id="3.40.50.150">
    <property type="entry name" value="Vaccinia Virus protein VP39"/>
    <property type="match status" value="1"/>
</dbReference>
<dbReference type="PANTHER" id="PTHR13393:SF0">
    <property type="entry name" value="RNA N6-ADENOSINE-METHYLTRANSFERASE METTL16"/>
    <property type="match status" value="1"/>
</dbReference>
<dbReference type="GO" id="GO:0070475">
    <property type="term" value="P:rRNA base methylation"/>
    <property type="evidence" value="ECO:0007669"/>
    <property type="project" value="TreeGrafter"/>
</dbReference>